<evidence type="ECO:0000256" key="19">
    <source>
        <dbReference type="SAM" id="SignalP"/>
    </source>
</evidence>
<dbReference type="Proteomes" id="UP001230051">
    <property type="component" value="Unassembled WGS sequence"/>
</dbReference>
<dbReference type="FunFam" id="2.10.25.10:FF:000255">
    <property type="entry name" value="Sushi, nidogen and EGF-like domains 1"/>
    <property type="match status" value="1"/>
</dbReference>
<dbReference type="GO" id="GO:0007596">
    <property type="term" value="P:blood coagulation"/>
    <property type="evidence" value="ECO:0007669"/>
    <property type="project" value="TreeGrafter"/>
</dbReference>
<dbReference type="FunFam" id="2.10.10.10:FF:000007">
    <property type="entry name" value="hepatocyte growth factor activator"/>
    <property type="match status" value="1"/>
</dbReference>
<evidence type="ECO:0000256" key="16">
    <source>
        <dbReference type="PROSITE-ProRule" id="PRU00121"/>
    </source>
</evidence>
<dbReference type="GO" id="GO:0004252">
    <property type="term" value="F:serine-type endopeptidase activity"/>
    <property type="evidence" value="ECO:0007669"/>
    <property type="project" value="UniProtKB-EC"/>
</dbReference>
<evidence type="ECO:0000259" key="21">
    <source>
        <dbReference type="PROSITE" id="PS50070"/>
    </source>
</evidence>
<evidence type="ECO:0000256" key="17">
    <source>
        <dbReference type="PROSITE-ProRule" id="PRU00479"/>
    </source>
</evidence>
<name>A0AAD8GJT9_ACIOX</name>
<evidence type="ECO:0000256" key="5">
    <source>
        <dbReference type="ARBA" id="ARBA00022670"/>
    </source>
</evidence>
<evidence type="ECO:0000256" key="7">
    <source>
        <dbReference type="ARBA" id="ARBA00022737"/>
    </source>
</evidence>
<evidence type="ECO:0000256" key="18">
    <source>
        <dbReference type="RuleBase" id="RU363034"/>
    </source>
</evidence>
<dbReference type="InterPro" id="IPR018056">
    <property type="entry name" value="Kringle_CS"/>
</dbReference>
<dbReference type="InterPro" id="IPR000083">
    <property type="entry name" value="Fibronectin_type1"/>
</dbReference>
<evidence type="ECO:0000259" key="24">
    <source>
        <dbReference type="PROSITE" id="PS51092"/>
    </source>
</evidence>
<proteinExistence type="predicted"/>
<dbReference type="Pfam" id="PF00039">
    <property type="entry name" value="fn1"/>
    <property type="match status" value="1"/>
</dbReference>
<dbReference type="CDD" id="cd00190">
    <property type="entry name" value="Tryp_SPc"/>
    <property type="match status" value="1"/>
</dbReference>
<dbReference type="InterPro" id="IPR036943">
    <property type="entry name" value="FN_type2_sf"/>
</dbReference>
<evidence type="ECO:0000256" key="11">
    <source>
        <dbReference type="ARBA" id="ARBA00023157"/>
    </source>
</evidence>
<evidence type="ECO:0000256" key="4">
    <source>
        <dbReference type="ARBA" id="ARBA00022572"/>
    </source>
</evidence>
<dbReference type="PROSITE" id="PS51091">
    <property type="entry name" value="FN1_2"/>
    <property type="match status" value="1"/>
</dbReference>
<comment type="caution">
    <text evidence="17">Lacks conserved residue(s) required for the propagation of feature annotation.</text>
</comment>
<dbReference type="InterPro" id="IPR050127">
    <property type="entry name" value="Serine_Proteases_S1"/>
</dbReference>
<evidence type="ECO:0000256" key="3">
    <source>
        <dbReference type="ARBA" id="ARBA00022536"/>
    </source>
</evidence>
<keyword evidence="9 18" id="KW-0720">Serine protease</keyword>
<dbReference type="Pfam" id="PF00008">
    <property type="entry name" value="EGF"/>
    <property type="match status" value="2"/>
</dbReference>
<gene>
    <name evidence="25" type="primary">Hgfac</name>
    <name evidence="25" type="ORF">AOXY_G153</name>
</gene>
<evidence type="ECO:0000259" key="22">
    <source>
        <dbReference type="PROSITE" id="PS50240"/>
    </source>
</evidence>
<dbReference type="PROSITE" id="PS50026">
    <property type="entry name" value="EGF_3"/>
    <property type="match status" value="2"/>
</dbReference>
<evidence type="ECO:0000259" key="23">
    <source>
        <dbReference type="PROSITE" id="PS51091"/>
    </source>
</evidence>
<keyword evidence="8 18" id="KW-0378">Hydrolase</keyword>
<dbReference type="EMBL" id="JAGXEW010000001">
    <property type="protein sequence ID" value="KAK1175494.1"/>
    <property type="molecule type" value="Genomic_DNA"/>
</dbReference>
<organism evidence="25 26">
    <name type="scientific">Acipenser oxyrinchus oxyrinchus</name>
    <dbReference type="NCBI Taxonomy" id="40147"/>
    <lineage>
        <taxon>Eukaryota</taxon>
        <taxon>Metazoa</taxon>
        <taxon>Chordata</taxon>
        <taxon>Craniata</taxon>
        <taxon>Vertebrata</taxon>
        <taxon>Euteleostomi</taxon>
        <taxon>Actinopterygii</taxon>
        <taxon>Chondrostei</taxon>
        <taxon>Acipenseriformes</taxon>
        <taxon>Acipenseridae</taxon>
        <taxon>Acipenser</taxon>
    </lineage>
</organism>
<dbReference type="Gene3D" id="2.40.10.10">
    <property type="entry name" value="Trypsin-like serine proteases"/>
    <property type="match status" value="2"/>
</dbReference>
<keyword evidence="26" id="KW-1185">Reference proteome</keyword>
<feature type="signal peptide" evidence="19">
    <location>
        <begin position="1"/>
        <end position="23"/>
    </location>
</feature>
<dbReference type="InterPro" id="IPR038178">
    <property type="entry name" value="Kringle_sf"/>
</dbReference>
<dbReference type="FunFam" id="2.40.20.10:FF:000016">
    <property type="entry name" value="Coagulation factor XII"/>
    <property type="match status" value="1"/>
</dbReference>
<dbReference type="InterPro" id="IPR013806">
    <property type="entry name" value="Kringle-like"/>
</dbReference>
<feature type="domain" description="Peptidase S1" evidence="22">
    <location>
        <begin position="354"/>
        <end position="594"/>
    </location>
</feature>
<comment type="caution">
    <text evidence="25">The sequence shown here is derived from an EMBL/GenBank/DDBJ whole genome shotgun (WGS) entry which is preliminary data.</text>
</comment>
<dbReference type="InterPro" id="IPR001314">
    <property type="entry name" value="Peptidase_S1A"/>
</dbReference>
<feature type="domain" description="Kringle" evidence="21">
    <location>
        <begin position="225"/>
        <end position="307"/>
    </location>
</feature>
<dbReference type="FunFam" id="2.40.10.10:FF:000061">
    <property type="entry name" value="Hepatocyte growth factor activator"/>
    <property type="match status" value="1"/>
</dbReference>
<dbReference type="PRINTS" id="PR00722">
    <property type="entry name" value="CHYMOTRYPSIN"/>
</dbReference>
<evidence type="ECO:0000256" key="15">
    <source>
        <dbReference type="PROSITE-ProRule" id="PRU00076"/>
    </source>
</evidence>
<evidence type="ECO:0000256" key="6">
    <source>
        <dbReference type="ARBA" id="ARBA00022729"/>
    </source>
</evidence>
<feature type="chain" id="PRO_5042060025" description="trypsin" evidence="19">
    <location>
        <begin position="24"/>
        <end position="599"/>
    </location>
</feature>
<dbReference type="SMART" id="SM00130">
    <property type="entry name" value="KR"/>
    <property type="match status" value="1"/>
</dbReference>
<feature type="domain" description="EGF-like" evidence="20">
    <location>
        <begin position="181"/>
        <end position="219"/>
    </location>
</feature>
<reference evidence="25" key="1">
    <citation type="submission" date="2022-02" db="EMBL/GenBank/DDBJ databases">
        <title>Atlantic sturgeon de novo genome assembly.</title>
        <authorList>
            <person name="Stock M."/>
            <person name="Klopp C."/>
            <person name="Guiguen Y."/>
            <person name="Cabau C."/>
            <person name="Parinello H."/>
            <person name="Santidrian Yebra-Pimentel E."/>
            <person name="Kuhl H."/>
            <person name="Dirks R.P."/>
            <person name="Guessner J."/>
            <person name="Wuertz S."/>
            <person name="Du K."/>
            <person name="Schartl M."/>
        </authorList>
    </citation>
    <scope>NUCLEOTIDE SEQUENCE</scope>
    <source>
        <strain evidence="25">STURGEONOMICS-FGT-2020</strain>
        <tissue evidence="25">Whole blood</tissue>
    </source>
</reference>
<dbReference type="SMART" id="SM00181">
    <property type="entry name" value="EGF"/>
    <property type="match status" value="2"/>
</dbReference>
<dbReference type="SMART" id="SM00059">
    <property type="entry name" value="FN2"/>
    <property type="match status" value="1"/>
</dbReference>
<dbReference type="PROSITE" id="PS00022">
    <property type="entry name" value="EGF_1"/>
    <property type="match status" value="2"/>
</dbReference>
<keyword evidence="3 15" id="KW-0245">EGF-like domain</keyword>
<dbReference type="InterPro" id="IPR018114">
    <property type="entry name" value="TRYPSIN_HIS"/>
</dbReference>
<dbReference type="PROSITE" id="PS00134">
    <property type="entry name" value="TRYPSIN_HIS"/>
    <property type="match status" value="1"/>
</dbReference>
<evidence type="ECO:0000313" key="25">
    <source>
        <dbReference type="EMBL" id="KAK1175494.1"/>
    </source>
</evidence>
<keyword evidence="5 18" id="KW-0645">Protease</keyword>
<dbReference type="InterPro" id="IPR009003">
    <property type="entry name" value="Peptidase_S1_PA"/>
</dbReference>
<dbReference type="InterPro" id="IPR001254">
    <property type="entry name" value="Trypsin_dom"/>
</dbReference>
<comment type="catalytic activity">
    <reaction evidence="13">
        <text>Preferential cleavage: Arg-|-Xaa, Lys-|-Xaa.</text>
        <dbReference type="EC" id="3.4.21.4"/>
    </reaction>
</comment>
<keyword evidence="4 16" id="KW-0420">Kringle</keyword>
<keyword evidence="7" id="KW-0677">Repeat</keyword>
<dbReference type="PRINTS" id="PR00018">
    <property type="entry name" value="KRINGLE"/>
</dbReference>
<dbReference type="SUPFAM" id="SSF50494">
    <property type="entry name" value="Trypsin-like serine proteases"/>
    <property type="match status" value="1"/>
</dbReference>
<evidence type="ECO:0000256" key="13">
    <source>
        <dbReference type="ARBA" id="ARBA00036320"/>
    </source>
</evidence>
<feature type="disulfide bond" evidence="15">
    <location>
        <begin position="109"/>
        <end position="126"/>
    </location>
</feature>
<dbReference type="Pfam" id="PF00089">
    <property type="entry name" value="Trypsin"/>
    <property type="match status" value="1"/>
</dbReference>
<dbReference type="GO" id="GO:0031638">
    <property type="term" value="P:zymogen activation"/>
    <property type="evidence" value="ECO:0007669"/>
    <property type="project" value="TreeGrafter"/>
</dbReference>
<dbReference type="InterPro" id="IPR000562">
    <property type="entry name" value="FN_type2_dom"/>
</dbReference>
<dbReference type="EC" id="3.4.21.4" evidence="14"/>
<keyword evidence="11 15" id="KW-1015">Disulfide bond</keyword>
<comment type="subcellular location">
    <subcellularLocation>
        <location evidence="1">Secreted</location>
        <location evidence="1">Extracellular space</location>
    </subcellularLocation>
</comment>
<feature type="domain" description="EGF-like" evidence="20">
    <location>
        <begin position="100"/>
        <end position="138"/>
    </location>
</feature>
<dbReference type="PANTHER" id="PTHR24264">
    <property type="entry name" value="TRYPSIN-RELATED"/>
    <property type="match status" value="1"/>
</dbReference>
<feature type="disulfide bond" evidence="15">
    <location>
        <begin position="209"/>
        <end position="218"/>
    </location>
</feature>
<keyword evidence="6 19" id="KW-0732">Signal</keyword>
<dbReference type="SMART" id="SM00020">
    <property type="entry name" value="Tryp_SPc"/>
    <property type="match status" value="1"/>
</dbReference>
<evidence type="ECO:0000256" key="8">
    <source>
        <dbReference type="ARBA" id="ARBA00022801"/>
    </source>
</evidence>
<dbReference type="InterPro" id="IPR000742">
    <property type="entry name" value="EGF"/>
</dbReference>
<dbReference type="Gene3D" id="2.10.10.10">
    <property type="entry name" value="Fibronectin, type II, collagen-binding"/>
    <property type="match status" value="1"/>
</dbReference>
<dbReference type="CDD" id="cd00061">
    <property type="entry name" value="FN1"/>
    <property type="match status" value="1"/>
</dbReference>
<dbReference type="PROSITE" id="PS50070">
    <property type="entry name" value="KRINGLE_2"/>
    <property type="match status" value="1"/>
</dbReference>
<dbReference type="PANTHER" id="PTHR24264:SF43">
    <property type="entry name" value="HEPATOCYTE GROWTH FACTOR ACTIVATOR"/>
    <property type="match status" value="1"/>
</dbReference>
<dbReference type="AlphaFoldDB" id="A0AAD8GJT9"/>
<dbReference type="CDD" id="cd00054">
    <property type="entry name" value="EGF_CA"/>
    <property type="match status" value="1"/>
</dbReference>
<dbReference type="PRINTS" id="PR00013">
    <property type="entry name" value="FNTYPEII"/>
</dbReference>
<dbReference type="SUPFAM" id="SSF57603">
    <property type="entry name" value="FnI-like domain"/>
    <property type="match status" value="1"/>
</dbReference>
<feature type="domain" description="Fibronectin type-II" evidence="24">
    <location>
        <begin position="48"/>
        <end position="95"/>
    </location>
</feature>
<evidence type="ECO:0000256" key="2">
    <source>
        <dbReference type="ARBA" id="ARBA00022525"/>
    </source>
</evidence>
<evidence type="ECO:0000256" key="10">
    <source>
        <dbReference type="ARBA" id="ARBA00023145"/>
    </source>
</evidence>
<dbReference type="InterPro" id="IPR043504">
    <property type="entry name" value="Peptidase_S1_PA_chymotrypsin"/>
</dbReference>
<dbReference type="Pfam" id="PF00040">
    <property type="entry name" value="fn2"/>
    <property type="match status" value="1"/>
</dbReference>
<dbReference type="PROSITE" id="PS51092">
    <property type="entry name" value="FN2_2"/>
    <property type="match status" value="1"/>
</dbReference>
<protein>
    <recommendedName>
        <fullName evidence="14">trypsin</fullName>
        <ecNumber evidence="14">3.4.21.4</ecNumber>
    </recommendedName>
</protein>
<keyword evidence="10" id="KW-0865">Zymogen</keyword>
<sequence>MKEEMNIQIMFAFLCCLVVISNAAMVPPGYKVTVLHGNHRKHYAVLTEDGKECKFPFRYGGSVYHSCISNVFSQKRWCATTHNFDRDRQWGYCGSPAENIHDFCEENPCRNGGFCTSIPHLHSFKCICKEEFTGKTCNQVKCYDQRHLRYYNIGETWGRIHNGKVEQCTCTKSLIVCQPVRYTACSTNPCQHEGTCRLIVSTGEPICFCRPGFAGPHCSLTPEADCYQNNGTDYRGIARITMSGSTCLPWNSDILGEELHVESVNKHHALGLGAHAFCRNPDEDEMPWCYVMKETEISWEYCDILPCVKSLQFFVFPAMVMDRDPIKSLSTVPKPKPAPVCGKRHKKRIQRGRIIGGSSALPGFHPWLAAIYIGNTFCSGTLIRPCWVVSAAHCFASNPLRSSVGIVLGQHYFNDTGRNAVSFEIEKYIFYDQYSVFNPTQHDIVLIKLKKKNKDCARRSQFVQPLCLPENDLTFPDHHYCHIAGWGHVDEQKGINYADHLQETIVPLVPFEQCSSPEVYGTEVTSNMLCAGYLTDCKRDACQGDSGGPLACERDGISYLYGIISWGDGCGRANKPGVYTKVSRYVDWINSIIKPKALS</sequence>
<dbReference type="CDD" id="cd00062">
    <property type="entry name" value="FN2"/>
    <property type="match status" value="1"/>
</dbReference>
<dbReference type="InterPro" id="IPR000001">
    <property type="entry name" value="Kringle"/>
</dbReference>
<dbReference type="PROSITE" id="PS01186">
    <property type="entry name" value="EGF_2"/>
    <property type="match status" value="1"/>
</dbReference>
<dbReference type="Pfam" id="PF00051">
    <property type="entry name" value="Kringle"/>
    <property type="match status" value="1"/>
</dbReference>
<dbReference type="SMART" id="SM00058">
    <property type="entry name" value="FN1"/>
    <property type="match status" value="1"/>
</dbReference>
<dbReference type="SUPFAM" id="SSF57440">
    <property type="entry name" value="Kringle-like"/>
    <property type="match status" value="2"/>
</dbReference>
<evidence type="ECO:0000256" key="9">
    <source>
        <dbReference type="ARBA" id="ARBA00022825"/>
    </source>
</evidence>
<feature type="disulfide bond" evidence="15">
    <location>
        <begin position="190"/>
        <end position="207"/>
    </location>
</feature>
<keyword evidence="12" id="KW-0325">Glycoprotein</keyword>
<dbReference type="PROSITE" id="PS00023">
    <property type="entry name" value="FN2_1"/>
    <property type="match status" value="1"/>
</dbReference>
<dbReference type="Gene3D" id="2.40.20.10">
    <property type="entry name" value="Plasminogen Kringle 4"/>
    <property type="match status" value="1"/>
</dbReference>
<dbReference type="PROSITE" id="PS00021">
    <property type="entry name" value="KRINGLE_1"/>
    <property type="match status" value="1"/>
</dbReference>
<evidence type="ECO:0000256" key="12">
    <source>
        <dbReference type="ARBA" id="ARBA00023180"/>
    </source>
</evidence>
<evidence type="ECO:0000256" key="14">
    <source>
        <dbReference type="ARBA" id="ARBA00038868"/>
    </source>
</evidence>
<dbReference type="Gene3D" id="2.10.25.10">
    <property type="entry name" value="Laminin"/>
    <property type="match status" value="2"/>
</dbReference>
<dbReference type="PROSITE" id="PS50240">
    <property type="entry name" value="TRYPSIN_DOM"/>
    <property type="match status" value="1"/>
</dbReference>
<dbReference type="InterPro" id="IPR033116">
    <property type="entry name" value="TRYPSIN_SER"/>
</dbReference>
<dbReference type="GO" id="GO:0005615">
    <property type="term" value="C:extracellular space"/>
    <property type="evidence" value="ECO:0007669"/>
    <property type="project" value="TreeGrafter"/>
</dbReference>
<dbReference type="PROSITE" id="PS01253">
    <property type="entry name" value="FN1_1"/>
    <property type="match status" value="1"/>
</dbReference>
<dbReference type="CDD" id="cd00108">
    <property type="entry name" value="KR"/>
    <property type="match status" value="1"/>
</dbReference>
<feature type="domain" description="Fibronectin type-I" evidence="23">
    <location>
        <begin position="140"/>
        <end position="180"/>
    </location>
</feature>
<keyword evidence="2" id="KW-0964">Secreted</keyword>
<evidence type="ECO:0000259" key="20">
    <source>
        <dbReference type="PROSITE" id="PS50026"/>
    </source>
</evidence>
<dbReference type="SUPFAM" id="SSF57196">
    <property type="entry name" value="EGF/Laminin"/>
    <property type="match status" value="1"/>
</dbReference>
<accession>A0AAD8GJT9</accession>
<feature type="disulfide bond" evidence="15">
    <location>
        <begin position="128"/>
        <end position="137"/>
    </location>
</feature>
<evidence type="ECO:0000313" key="26">
    <source>
        <dbReference type="Proteomes" id="UP001230051"/>
    </source>
</evidence>
<dbReference type="PROSITE" id="PS00135">
    <property type="entry name" value="TRYPSIN_SER"/>
    <property type="match status" value="1"/>
</dbReference>
<evidence type="ECO:0000256" key="1">
    <source>
        <dbReference type="ARBA" id="ARBA00004239"/>
    </source>
</evidence>